<feature type="compositionally biased region" description="Polar residues" evidence="1">
    <location>
        <begin position="46"/>
        <end position="70"/>
    </location>
</feature>
<dbReference type="OMA" id="MYHEMET"/>
<dbReference type="EMBL" id="AAXT01000002">
    <property type="protein sequence ID" value="EDO06903.1"/>
    <property type="molecule type" value="Genomic_DNA"/>
</dbReference>
<accession>A7AQT4</accession>
<evidence type="ECO:0000256" key="1">
    <source>
        <dbReference type="SAM" id="MobiDB-lite"/>
    </source>
</evidence>
<comment type="caution">
    <text evidence="3">The sequence shown here is derived from an EMBL/GenBank/DDBJ whole genome shotgun (WGS) entry which is preliminary data.</text>
</comment>
<keyword evidence="4" id="KW-1185">Reference proteome</keyword>
<protein>
    <recommendedName>
        <fullName evidence="2">Inhibitor of growth protein N-terminal histone-binding domain-containing protein</fullName>
    </recommendedName>
</protein>
<feature type="compositionally biased region" description="Low complexity" evidence="1">
    <location>
        <begin position="115"/>
        <end position="129"/>
    </location>
</feature>
<dbReference type="RefSeq" id="XP_001610471.1">
    <property type="nucleotide sequence ID" value="XM_001610421.1"/>
</dbReference>
<dbReference type="Proteomes" id="UP000002173">
    <property type="component" value="Unassembled WGS sequence"/>
</dbReference>
<dbReference type="KEGG" id="bbo:BBOV_IV005420"/>
<dbReference type="InterPro" id="IPR024610">
    <property type="entry name" value="ING_N_histone-binding"/>
</dbReference>
<proteinExistence type="predicted"/>
<dbReference type="Gene3D" id="6.10.140.1740">
    <property type="match status" value="1"/>
</dbReference>
<feature type="domain" description="Inhibitor of growth protein N-terminal histone-binding" evidence="2">
    <location>
        <begin position="3"/>
        <end position="187"/>
    </location>
</feature>
<reference evidence="3 4" key="1">
    <citation type="journal article" date="2007" name="PLoS Pathog.">
        <title>Genome sequence of Babesia bovis and comparative analysis of apicomplexan hemoprotozoa.</title>
        <authorList>
            <person name="Brayton K.A."/>
            <person name="Lau A.O.T."/>
            <person name="Herndon D.R."/>
            <person name="Hannick L."/>
            <person name="Kappmeyer L.S."/>
            <person name="Berens S.J."/>
            <person name="Bidwell S.L."/>
            <person name="Brown W.C."/>
            <person name="Crabtree J."/>
            <person name="Fadrosh D."/>
            <person name="Feldblum T."/>
            <person name="Forberger H.A."/>
            <person name="Haas B.J."/>
            <person name="Howell J.M."/>
            <person name="Khouri H."/>
            <person name="Koo H."/>
            <person name="Mann D.J."/>
            <person name="Norimine J."/>
            <person name="Paulsen I.T."/>
            <person name="Radune D."/>
            <person name="Ren Q."/>
            <person name="Smith R.K. Jr."/>
            <person name="Suarez C.E."/>
            <person name="White O."/>
            <person name="Wortman J.R."/>
            <person name="Knowles D.P. Jr."/>
            <person name="McElwain T.F."/>
            <person name="Nene V.M."/>
        </authorList>
    </citation>
    <scope>NUCLEOTIDE SEQUENCE [LARGE SCALE GENOMIC DNA]</scope>
    <source>
        <strain evidence="3">T2Bo</strain>
    </source>
</reference>
<dbReference type="GeneID" id="5478705"/>
<dbReference type="Pfam" id="PF12998">
    <property type="entry name" value="ING"/>
    <property type="match status" value="1"/>
</dbReference>
<organism evidence="3 4">
    <name type="scientific">Babesia bovis</name>
    <dbReference type="NCBI Taxonomy" id="5865"/>
    <lineage>
        <taxon>Eukaryota</taxon>
        <taxon>Sar</taxon>
        <taxon>Alveolata</taxon>
        <taxon>Apicomplexa</taxon>
        <taxon>Aconoidasida</taxon>
        <taxon>Piroplasmida</taxon>
        <taxon>Babesiidae</taxon>
        <taxon>Babesia</taxon>
    </lineage>
</organism>
<evidence type="ECO:0000313" key="4">
    <source>
        <dbReference type="Proteomes" id="UP000002173"/>
    </source>
</evidence>
<name>A7AQT4_BABBO</name>
<dbReference type="eggNOG" id="ENOG502TMWW">
    <property type="taxonomic scope" value="Eukaryota"/>
</dbReference>
<dbReference type="AlphaFoldDB" id="A7AQT4"/>
<dbReference type="VEuPathDB" id="PiroplasmaDB:BBOV_IV005420"/>
<reference evidence="4" key="2">
    <citation type="journal article" date="2020" name="Data Brief">
        <title>Transcriptome dataset of Babesia bovis life stages within vertebrate and invertebrate hosts.</title>
        <authorList>
            <person name="Ueti M.W."/>
            <person name="Johnson W.C."/>
            <person name="Kappmeyer L.S."/>
            <person name="Herndon D.R."/>
            <person name="Mousel M.R."/>
            <person name="Reif K.E."/>
            <person name="Taus N.S."/>
            <person name="Ifeonu O.O."/>
            <person name="Silva J.C."/>
            <person name="Suarez C.E."/>
            <person name="Brayton K.A."/>
        </authorList>
    </citation>
    <scope>NUCLEOTIDE SEQUENCE [LARGE SCALE GENOMIC DNA]</scope>
</reference>
<dbReference type="InParanoid" id="A7AQT4"/>
<sequence length="275" mass="29465">MDASDDITDELLTLPGFIRRNLLLMRELDVKFISLLESAKSRENEVLSTFTDTPSEAASTAETKVESSPSPLRRQGSDGDKSAAGTSKSRAKGKQSTESKSKAANSESKRQCRGSSASSNATSATDSSPPAAPPSCIDPATQKEIDAIQSLRMDAMHLMYEKLAINDQVTSMLKGEYENLKNVFDNMYREMENAGQMTEKLRASFTVAKSKSPKNMDALISSTEKDILGTVEGSTISASNDPETSTPSKALINGVTNSALALKDDGVESCDSTII</sequence>
<evidence type="ECO:0000313" key="3">
    <source>
        <dbReference type="EMBL" id="EDO06903.1"/>
    </source>
</evidence>
<gene>
    <name evidence="3" type="ORF">BBOV_IV005420</name>
</gene>
<evidence type="ECO:0000259" key="2">
    <source>
        <dbReference type="SMART" id="SM01408"/>
    </source>
</evidence>
<reference evidence="4" key="3">
    <citation type="journal article" date="2021" name="Int. J. Parasitol.">
        <title>Comparative analysis of gene expression between Babesia bovis blood stages and kinetes allowed by improved genome annotation.</title>
        <authorList>
            <person name="Ueti M.W."/>
            <person name="Johnson W.C."/>
            <person name="Kappmeyer L.S."/>
            <person name="Herndon D.R."/>
            <person name="Mousel M.R."/>
            <person name="Reif K.E."/>
            <person name="Taus N.S."/>
            <person name="Ifeonu O.O."/>
            <person name="Silva J.C."/>
            <person name="Suarez C.E."/>
            <person name="Brayton K.A."/>
        </authorList>
    </citation>
    <scope>NUCLEOTIDE SEQUENCE [LARGE SCALE GENOMIC DNA]</scope>
</reference>
<dbReference type="SMART" id="SM01408">
    <property type="entry name" value="ING"/>
    <property type="match status" value="1"/>
</dbReference>
<feature type="region of interest" description="Disordered" evidence="1">
    <location>
        <begin position="43"/>
        <end position="138"/>
    </location>
</feature>